<dbReference type="EMBL" id="CACRYJ010000004">
    <property type="protein sequence ID" value="VZO34955.1"/>
    <property type="molecule type" value="Genomic_DNA"/>
</dbReference>
<gene>
    <name evidence="1" type="primary">ywrD</name>
    <name evidence="1" type="ORF">HALOF300_00224</name>
</gene>
<dbReference type="PANTHER" id="PTHR43881:SF1">
    <property type="entry name" value="GAMMA-GLUTAMYLTRANSPEPTIDASE (AFU_ORTHOLOGUE AFUA_4G13580)"/>
    <property type="match status" value="1"/>
</dbReference>
<organism evidence="1 2">
    <name type="scientific">Occultella aeris</name>
    <dbReference type="NCBI Taxonomy" id="2761496"/>
    <lineage>
        <taxon>Bacteria</taxon>
        <taxon>Bacillati</taxon>
        <taxon>Actinomycetota</taxon>
        <taxon>Actinomycetes</taxon>
        <taxon>Micrococcales</taxon>
        <taxon>Ruaniaceae</taxon>
        <taxon>Occultella</taxon>
    </lineage>
</organism>
<dbReference type="InterPro" id="IPR043138">
    <property type="entry name" value="GGT_lsub"/>
</dbReference>
<evidence type="ECO:0000313" key="1">
    <source>
        <dbReference type="EMBL" id="VZO34955.1"/>
    </source>
</evidence>
<comment type="caution">
    <text evidence="1">The sequence shown here is derived from an EMBL/GenBank/DDBJ whole genome shotgun (WGS) entry which is preliminary data.</text>
</comment>
<dbReference type="SUPFAM" id="SSF56235">
    <property type="entry name" value="N-terminal nucleophile aminohydrolases (Ntn hydrolases)"/>
    <property type="match status" value="1"/>
</dbReference>
<evidence type="ECO:0000313" key="2">
    <source>
        <dbReference type="Proteomes" id="UP000419743"/>
    </source>
</evidence>
<accession>A0A7M4DDN5</accession>
<dbReference type="Gene3D" id="3.60.20.40">
    <property type="match status" value="1"/>
</dbReference>
<dbReference type="Proteomes" id="UP000419743">
    <property type="component" value="Unassembled WGS sequence"/>
</dbReference>
<dbReference type="PANTHER" id="PTHR43881">
    <property type="entry name" value="GAMMA-GLUTAMYLTRANSPEPTIDASE (AFU_ORTHOLOGUE AFUA_4G13580)"/>
    <property type="match status" value="1"/>
</dbReference>
<dbReference type="Pfam" id="PF01019">
    <property type="entry name" value="G_glu_transpept"/>
    <property type="match status" value="1"/>
</dbReference>
<name>A0A7M4DDN5_9MICO</name>
<dbReference type="PRINTS" id="PR01210">
    <property type="entry name" value="GGTRANSPTASE"/>
</dbReference>
<keyword evidence="1" id="KW-0012">Acyltransferase</keyword>
<protein>
    <submittedName>
        <fullName evidence="1">Gamma-glutamyltransferase YwrD</fullName>
        <ecNumber evidence="1">2.3.2.2</ecNumber>
    </submittedName>
</protein>
<dbReference type="InterPro" id="IPR043137">
    <property type="entry name" value="GGT_ssub_C"/>
</dbReference>
<dbReference type="Gene3D" id="1.10.246.130">
    <property type="match status" value="1"/>
</dbReference>
<dbReference type="RefSeq" id="WP_156738805.1">
    <property type="nucleotide sequence ID" value="NZ_CACRYJ010000004.1"/>
</dbReference>
<dbReference type="EC" id="2.3.2.2" evidence="1"/>
<dbReference type="GO" id="GO:0103068">
    <property type="term" value="F:leukotriene C4 gamma-glutamyl transferase activity"/>
    <property type="evidence" value="ECO:0007669"/>
    <property type="project" value="UniProtKB-EC"/>
</dbReference>
<keyword evidence="1" id="KW-0808">Transferase</keyword>
<proteinExistence type="predicted"/>
<dbReference type="InterPro" id="IPR029055">
    <property type="entry name" value="Ntn_hydrolases_N"/>
</dbReference>
<keyword evidence="2" id="KW-1185">Reference proteome</keyword>
<dbReference type="AlphaFoldDB" id="A0A7M4DDN5"/>
<reference evidence="1 2" key="1">
    <citation type="submission" date="2019-11" db="EMBL/GenBank/DDBJ databases">
        <authorList>
            <person name="Criscuolo A."/>
        </authorList>
    </citation>
    <scope>NUCLEOTIDE SEQUENCE [LARGE SCALE GENOMIC DNA]</scope>
    <source>
        <strain evidence="1">CIP111667</strain>
    </source>
</reference>
<dbReference type="InterPro" id="IPR052896">
    <property type="entry name" value="GGT-like_enzyme"/>
</dbReference>
<sequence>MSASAFTTRPELLGTFGMVASTHWLASSAGMAVLEAGGNAYDAAVAAGFVLHVVEPHLNGVGGDMPAICHDARSGRTFVVCGQGTAPAAATPEAYAAQGVDAIPGTGLLAATVPGAFGAWLLMLERYGTLGLRDVLGYAIGYARDGYPLVRQAADTISAVAPVFAEHWQTSAQIYTPGGRAPAPRSRFANPMLADTLTRLVAEGEAAGNTREAQIEGARRAFYSGFVAEAIDAFAATEQWDTTGTHRGLLTGADLDAWRAGEEDPVIADFAGVQVAKTQAWGQGPVLLQQLQILAQVDLVSMGPGSADLVHAVVESAKLAFADREAFYGDPDHVDVPTDELISAGYAAERARLIGPTADGTLRPGSPAGRSARLPQAVLAAMADGGAWPDGLATPPAPGQGEPTVARGDTCHLDVVDRWGNVVSATPSGGWLQSSPAIPGLGFALGTRAQMFWLEPGLASSLAPRTRPRTTLSPSLLLAGGRPYLSFGTPGGDQQDQWTVPFLINHLVFGMDLQAAIDAPSWHSTHGPSSFAPRVAQPRGVRAETRLGADVLADLRRRGHDVSDAGPWSLGRISAAGIRADGMLMAAANPRGMQGYAVGR</sequence>